<evidence type="ECO:0000313" key="1">
    <source>
        <dbReference type="EMBL" id="OXA65215.1"/>
    </source>
</evidence>
<reference evidence="1 2" key="1">
    <citation type="submission" date="2015-12" db="EMBL/GenBank/DDBJ databases">
        <title>The genome of Folsomia candida.</title>
        <authorList>
            <person name="Faddeeva A."/>
            <person name="Derks M.F."/>
            <person name="Anvar Y."/>
            <person name="Smit S."/>
            <person name="Van Straalen N."/>
            <person name="Roelofs D."/>
        </authorList>
    </citation>
    <scope>NUCLEOTIDE SEQUENCE [LARGE SCALE GENOMIC DNA]</scope>
    <source>
        <strain evidence="1 2">VU population</strain>
        <tissue evidence="1">Whole body</tissue>
    </source>
</reference>
<accession>A0A226F5Z5</accession>
<dbReference type="AlphaFoldDB" id="A0A226F5Z5"/>
<sequence length="211" mass="23783">MRKCIVGKRRMQQLASRATLPKTDNTKQTIRSDVPVDKDNHVTIGNITGYEDIEPGIGSELDKHISDLNVCGDQFRIEEESEISEVEVEDIERDLKTWALCNAVNQSQFTALLKILSRHKCFEKIAHDCRSILKPISANIQITELPPGNYAHFGIRPYLQCLSPSVVPGLQINIDGLPIYESNNLNFWPVLGHFVSLEYDPFVIGVYCGDK</sequence>
<dbReference type="Proteomes" id="UP000198287">
    <property type="component" value="Unassembled WGS sequence"/>
</dbReference>
<evidence type="ECO:0000313" key="2">
    <source>
        <dbReference type="Proteomes" id="UP000198287"/>
    </source>
</evidence>
<keyword evidence="2" id="KW-1185">Reference proteome</keyword>
<gene>
    <name evidence="1" type="ORF">Fcan01_00893</name>
</gene>
<dbReference type="GO" id="GO:0016874">
    <property type="term" value="F:ligase activity"/>
    <property type="evidence" value="ECO:0007669"/>
    <property type="project" value="UniProtKB-KW"/>
</dbReference>
<dbReference type="EMBL" id="LNIX01000001">
    <property type="protein sequence ID" value="OXA65215.1"/>
    <property type="molecule type" value="Genomic_DNA"/>
</dbReference>
<proteinExistence type="predicted"/>
<protein>
    <submittedName>
        <fullName evidence="1">DNA ligase 2</fullName>
    </submittedName>
</protein>
<keyword evidence="1" id="KW-0436">Ligase</keyword>
<name>A0A226F5Z5_FOLCA</name>
<dbReference type="PANTHER" id="PTHR33053">
    <property type="entry name" value="PROTEIN, PUTATIVE-RELATED"/>
    <property type="match status" value="1"/>
</dbReference>
<comment type="caution">
    <text evidence="1">The sequence shown here is derived from an EMBL/GenBank/DDBJ whole genome shotgun (WGS) entry which is preliminary data.</text>
</comment>
<organism evidence="1 2">
    <name type="scientific">Folsomia candida</name>
    <name type="common">Springtail</name>
    <dbReference type="NCBI Taxonomy" id="158441"/>
    <lineage>
        <taxon>Eukaryota</taxon>
        <taxon>Metazoa</taxon>
        <taxon>Ecdysozoa</taxon>
        <taxon>Arthropoda</taxon>
        <taxon>Hexapoda</taxon>
        <taxon>Collembola</taxon>
        <taxon>Entomobryomorpha</taxon>
        <taxon>Isotomoidea</taxon>
        <taxon>Isotomidae</taxon>
        <taxon>Proisotominae</taxon>
        <taxon>Folsomia</taxon>
    </lineage>
</organism>
<dbReference type="PANTHER" id="PTHR33053:SF24">
    <property type="entry name" value="TRANSPOSASE DOMAIN-CONTAINING PROTEIN"/>
    <property type="match status" value="1"/>
</dbReference>